<dbReference type="SUPFAM" id="SSF57903">
    <property type="entry name" value="FYVE/PHD zinc finger"/>
    <property type="match status" value="1"/>
</dbReference>
<evidence type="ECO:0000313" key="6">
    <source>
        <dbReference type="EMBL" id="OQR86217.1"/>
    </source>
</evidence>
<evidence type="ECO:0000256" key="5">
    <source>
        <dbReference type="SAM" id="MobiDB-lite"/>
    </source>
</evidence>
<dbReference type="EMBL" id="JNBR01001524">
    <property type="protein sequence ID" value="OQR86217.1"/>
    <property type="molecule type" value="Genomic_DNA"/>
</dbReference>
<evidence type="ECO:0000256" key="3">
    <source>
        <dbReference type="PROSITE-ProRule" id="PRU00023"/>
    </source>
</evidence>
<evidence type="ECO:0000256" key="4">
    <source>
        <dbReference type="SAM" id="Coils"/>
    </source>
</evidence>
<dbReference type="Gene3D" id="3.30.40.10">
    <property type="entry name" value="Zinc/RING finger domain, C3HC4 (zinc finger)"/>
    <property type="match status" value="1"/>
</dbReference>
<keyword evidence="4" id="KW-0175">Coiled coil</keyword>
<dbReference type="Proteomes" id="UP000243579">
    <property type="component" value="Unassembled WGS sequence"/>
</dbReference>
<accession>A0A1V9YKI3</accession>
<evidence type="ECO:0000256" key="2">
    <source>
        <dbReference type="ARBA" id="ARBA00023043"/>
    </source>
</evidence>
<dbReference type="PROSITE" id="PS50088">
    <property type="entry name" value="ANK_REPEAT"/>
    <property type="match status" value="2"/>
</dbReference>
<reference evidence="6 7" key="1">
    <citation type="journal article" date="2014" name="Genome Biol. Evol.">
        <title>The secreted proteins of Achlya hypogyna and Thraustotheca clavata identify the ancestral oomycete secretome and reveal gene acquisitions by horizontal gene transfer.</title>
        <authorList>
            <person name="Misner I."/>
            <person name="Blouin N."/>
            <person name="Leonard G."/>
            <person name="Richards T.A."/>
            <person name="Lane C.E."/>
        </authorList>
    </citation>
    <scope>NUCLEOTIDE SEQUENCE [LARGE SCALE GENOMIC DNA]</scope>
    <source>
        <strain evidence="6 7">ATCC 48635</strain>
    </source>
</reference>
<dbReference type="PANTHER" id="PTHR24171:SF11">
    <property type="entry name" value="26S PROTEASOME NON-ATPASE REGULATORY SUBUNIT 10"/>
    <property type="match status" value="1"/>
</dbReference>
<dbReference type="GO" id="GO:0004842">
    <property type="term" value="F:ubiquitin-protein transferase activity"/>
    <property type="evidence" value="ECO:0007669"/>
    <property type="project" value="TreeGrafter"/>
</dbReference>
<dbReference type="InterPro" id="IPR013083">
    <property type="entry name" value="Znf_RING/FYVE/PHD"/>
</dbReference>
<dbReference type="SMART" id="SM00248">
    <property type="entry name" value="ANK"/>
    <property type="match status" value="4"/>
</dbReference>
<dbReference type="PROSITE" id="PS50297">
    <property type="entry name" value="ANK_REP_REGION"/>
    <property type="match status" value="1"/>
</dbReference>
<keyword evidence="1" id="KW-0677">Repeat</keyword>
<feature type="repeat" description="ANK" evidence="3">
    <location>
        <begin position="127"/>
        <end position="159"/>
    </location>
</feature>
<dbReference type="InterPro" id="IPR011011">
    <property type="entry name" value="Znf_FYVE_PHD"/>
</dbReference>
<dbReference type="InterPro" id="IPR002110">
    <property type="entry name" value="Ankyrin_rpt"/>
</dbReference>
<dbReference type="SUPFAM" id="SSF48403">
    <property type="entry name" value="Ankyrin repeat"/>
    <property type="match status" value="1"/>
</dbReference>
<evidence type="ECO:0000313" key="7">
    <source>
        <dbReference type="Proteomes" id="UP000243579"/>
    </source>
</evidence>
<dbReference type="CDD" id="cd00065">
    <property type="entry name" value="FYVE_like_SF"/>
    <property type="match status" value="1"/>
</dbReference>
<organism evidence="6 7">
    <name type="scientific">Achlya hypogyna</name>
    <name type="common">Oomycete</name>
    <name type="synonym">Protoachlya hypogyna</name>
    <dbReference type="NCBI Taxonomy" id="1202772"/>
    <lineage>
        <taxon>Eukaryota</taxon>
        <taxon>Sar</taxon>
        <taxon>Stramenopiles</taxon>
        <taxon>Oomycota</taxon>
        <taxon>Saprolegniomycetes</taxon>
        <taxon>Saprolegniales</taxon>
        <taxon>Achlyaceae</taxon>
        <taxon>Achlya</taxon>
    </lineage>
</organism>
<dbReference type="PANTHER" id="PTHR24171">
    <property type="entry name" value="ANKYRIN REPEAT DOMAIN-CONTAINING PROTEIN 39-RELATED"/>
    <property type="match status" value="1"/>
</dbReference>
<dbReference type="Gene3D" id="1.25.40.20">
    <property type="entry name" value="Ankyrin repeat-containing domain"/>
    <property type="match status" value="2"/>
</dbReference>
<name>A0A1V9YKI3_ACHHY</name>
<dbReference type="InterPro" id="IPR036770">
    <property type="entry name" value="Ankyrin_rpt-contain_sf"/>
</dbReference>
<feature type="repeat" description="ANK" evidence="3">
    <location>
        <begin position="160"/>
        <end position="192"/>
    </location>
</feature>
<dbReference type="OrthoDB" id="366390at2759"/>
<comment type="caution">
    <text evidence="6">The sequence shown here is derived from an EMBL/GenBank/DDBJ whole genome shotgun (WGS) entry which is preliminary data.</text>
</comment>
<evidence type="ECO:0000256" key="1">
    <source>
        <dbReference type="ARBA" id="ARBA00022737"/>
    </source>
</evidence>
<proteinExistence type="predicted"/>
<protein>
    <submittedName>
        <fullName evidence="6">Uncharacterized protein</fullName>
    </submittedName>
</protein>
<dbReference type="Pfam" id="PF12796">
    <property type="entry name" value="Ank_2"/>
    <property type="match status" value="1"/>
</dbReference>
<dbReference type="AlphaFoldDB" id="A0A1V9YKI3"/>
<feature type="coiled-coil region" evidence="4">
    <location>
        <begin position="573"/>
        <end position="604"/>
    </location>
</feature>
<sequence>MEKDAVTAPEASAIDAGDNNHGEDAGLEPTLEFAPHLETLHQLHASEEEAAKGTQLCQACKEGAIDVVKRLVLEGAPVGFVTTSGWTPLAFACFNGRRETTTYLLEIGAGDYYKQGWALGEKRKPPQVNTPLHWACYKGHATLVWTLLHWGFSIEDADSCGNRALHLACSHGAVDIIEIVLAQSPDLTTKNIYGNTPMDLTTDGAVRKLLKKMQLQQTCDECHELFGRGRRPSLCQQCHNIVCNAEPCTSLLMVPWSSADKSMHSVRYCHGCVQALKQVEHDLEFILNAKRLAVAEAMAPLAALEVALINAATPTKPSTPPQEPLAEGLGAVEPPTPPPTKAALVKLILAHLLALESNDADVEALQTAIVAAAEKKANACLLQDAKVTYDQHVAHIKLVQEIKAVLATRPISTRSLVTTLRRVWQQAQKGGVDPALVQAAQRVIVLGESEASLYGAYMLCARIDVGSSVYANDFVRLNHSLAMVEDYGVSDTLLNNAWGLRDRLCAEMTLEAALLPFDERVDSITNLPQYVFHDGKVAPSLLEALTLRNHSLTVAVELATKVEESTPVAAHLLDKAKESLVKLKKDIKEEQKKDDERRRIAEEEALKAAKKGKKGKKGKK</sequence>
<gene>
    <name evidence="6" type="ORF">ACHHYP_10866</name>
</gene>
<keyword evidence="2 3" id="KW-0040">ANK repeat</keyword>
<feature type="region of interest" description="Disordered" evidence="5">
    <location>
        <begin position="1"/>
        <end position="27"/>
    </location>
</feature>
<keyword evidence="7" id="KW-1185">Reference proteome</keyword>
<dbReference type="GO" id="GO:0085020">
    <property type="term" value="P:protein K6-linked ubiquitination"/>
    <property type="evidence" value="ECO:0007669"/>
    <property type="project" value="TreeGrafter"/>
</dbReference>